<name>A0ABN8RP48_9CNID</name>
<dbReference type="Pfam" id="PF20499">
    <property type="entry name" value="DUF6729"/>
    <property type="match status" value="1"/>
</dbReference>
<organism evidence="2 3">
    <name type="scientific">Porites evermanni</name>
    <dbReference type="NCBI Taxonomy" id="104178"/>
    <lineage>
        <taxon>Eukaryota</taxon>
        <taxon>Metazoa</taxon>
        <taxon>Cnidaria</taxon>
        <taxon>Anthozoa</taxon>
        <taxon>Hexacorallia</taxon>
        <taxon>Scleractinia</taxon>
        <taxon>Fungiina</taxon>
        <taxon>Poritidae</taxon>
        <taxon>Porites</taxon>
    </lineage>
</organism>
<dbReference type="PANTHER" id="PTHR24401:SF29">
    <property type="entry name" value="SI:CH211-243P7.3-RELATED"/>
    <property type="match status" value="1"/>
</dbReference>
<accession>A0ABN8RP48</accession>
<dbReference type="InterPro" id="IPR046616">
    <property type="entry name" value="DUF6729"/>
</dbReference>
<dbReference type="Proteomes" id="UP001159427">
    <property type="component" value="Unassembled WGS sequence"/>
</dbReference>
<comment type="caution">
    <text evidence="2">The sequence shown here is derived from an EMBL/GenBank/DDBJ whole genome shotgun (WGS) entry which is preliminary data.</text>
</comment>
<gene>
    <name evidence="2" type="ORF">PEVE_00013282</name>
</gene>
<sequence length="277" mass="31633">MYCNSKGALTAQLKSWWYPPPTPAPNTNAVPCPEDYFLRRLSLWMPKWMWGVDLKCPRCTDPQRSLMSKGLCIRVRMVLDIKDFYYLAAEYHSCKGCNGTYIAWDRRLLQQLPVDVVSCFPMVLTYKYACDASVVSMLRAHSLGNTSTALQKKIKELHSEDWMRKTISYLANCKRHKVTHAQFNMPPVHYPQEKPMKLISSAKLFVACYVRDVHSRLDLLKAAATSVYGKILKIDSTKKITRKLQGVEAESADWETNSILCLVVGPAWKFALISSIL</sequence>
<reference evidence="2 3" key="1">
    <citation type="submission" date="2022-05" db="EMBL/GenBank/DDBJ databases">
        <authorList>
            <consortium name="Genoscope - CEA"/>
            <person name="William W."/>
        </authorList>
    </citation>
    <scope>NUCLEOTIDE SEQUENCE [LARGE SCALE GENOMIC DNA]</scope>
</reference>
<evidence type="ECO:0000313" key="3">
    <source>
        <dbReference type="Proteomes" id="UP001159427"/>
    </source>
</evidence>
<feature type="domain" description="DUF6729" evidence="1">
    <location>
        <begin position="4"/>
        <end position="213"/>
    </location>
</feature>
<protein>
    <recommendedName>
        <fullName evidence="1">DUF6729 domain-containing protein</fullName>
    </recommendedName>
</protein>
<dbReference type="EMBL" id="CALNXI010001993">
    <property type="protein sequence ID" value="CAH3181055.1"/>
    <property type="molecule type" value="Genomic_DNA"/>
</dbReference>
<evidence type="ECO:0000259" key="1">
    <source>
        <dbReference type="Pfam" id="PF20499"/>
    </source>
</evidence>
<evidence type="ECO:0000313" key="2">
    <source>
        <dbReference type="EMBL" id="CAH3181055.1"/>
    </source>
</evidence>
<keyword evidence="3" id="KW-1185">Reference proteome</keyword>
<dbReference type="PANTHER" id="PTHR24401">
    <property type="entry name" value="SI:CH211-243P7.3-RELATED"/>
    <property type="match status" value="1"/>
</dbReference>
<proteinExistence type="predicted"/>